<sequence length="62" mass="7153">LHRAGVALDTKRCHGIIIVHLQHAVPQIFVQKVEDGSMFQCSDSWVQTFLYENLRFTMHKAT</sequence>
<dbReference type="EMBL" id="KN825013">
    <property type="protein sequence ID" value="KIK95920.1"/>
    <property type="molecule type" value="Genomic_DNA"/>
</dbReference>
<dbReference type="OrthoDB" id="3341102at2759"/>
<proteinExistence type="predicted"/>
<dbReference type="HOGENOM" id="CLU_2910395_0_0_1"/>
<evidence type="ECO:0000313" key="2">
    <source>
        <dbReference type="Proteomes" id="UP000054538"/>
    </source>
</evidence>
<protein>
    <submittedName>
        <fullName evidence="1">Unplaced genomic scaffold scaffold_191, whole genome shotgun sequence</fullName>
    </submittedName>
</protein>
<reference evidence="1 2" key="1">
    <citation type="submission" date="2014-04" db="EMBL/GenBank/DDBJ databases">
        <authorList>
            <consortium name="DOE Joint Genome Institute"/>
            <person name="Kuo A."/>
            <person name="Kohler A."/>
            <person name="Jargeat P."/>
            <person name="Nagy L.G."/>
            <person name="Floudas D."/>
            <person name="Copeland A."/>
            <person name="Barry K.W."/>
            <person name="Cichocki N."/>
            <person name="Veneault-Fourrey C."/>
            <person name="LaButti K."/>
            <person name="Lindquist E.A."/>
            <person name="Lipzen A."/>
            <person name="Lundell T."/>
            <person name="Morin E."/>
            <person name="Murat C."/>
            <person name="Sun H."/>
            <person name="Tunlid A."/>
            <person name="Henrissat B."/>
            <person name="Grigoriev I.V."/>
            <person name="Hibbett D.S."/>
            <person name="Martin F."/>
            <person name="Nordberg H.P."/>
            <person name="Cantor M.N."/>
            <person name="Hua S.X."/>
        </authorList>
    </citation>
    <scope>NUCLEOTIDE SEQUENCE [LARGE SCALE GENOMIC DNA]</scope>
    <source>
        <strain evidence="1 2">Ve08.2h10</strain>
    </source>
</reference>
<dbReference type="Proteomes" id="UP000054538">
    <property type="component" value="Unassembled WGS sequence"/>
</dbReference>
<keyword evidence="2" id="KW-1185">Reference proteome</keyword>
<dbReference type="AlphaFoldDB" id="A0A0D0E9P0"/>
<dbReference type="InParanoid" id="A0A0D0E9P0"/>
<reference evidence="2" key="2">
    <citation type="submission" date="2015-01" db="EMBL/GenBank/DDBJ databases">
        <title>Evolutionary Origins and Diversification of the Mycorrhizal Mutualists.</title>
        <authorList>
            <consortium name="DOE Joint Genome Institute"/>
            <consortium name="Mycorrhizal Genomics Consortium"/>
            <person name="Kohler A."/>
            <person name="Kuo A."/>
            <person name="Nagy L.G."/>
            <person name="Floudas D."/>
            <person name="Copeland A."/>
            <person name="Barry K.W."/>
            <person name="Cichocki N."/>
            <person name="Veneault-Fourrey C."/>
            <person name="LaButti K."/>
            <person name="Lindquist E.A."/>
            <person name="Lipzen A."/>
            <person name="Lundell T."/>
            <person name="Morin E."/>
            <person name="Murat C."/>
            <person name="Riley R."/>
            <person name="Ohm R."/>
            <person name="Sun H."/>
            <person name="Tunlid A."/>
            <person name="Henrissat B."/>
            <person name="Grigoriev I.V."/>
            <person name="Hibbett D.S."/>
            <person name="Martin F."/>
        </authorList>
    </citation>
    <scope>NUCLEOTIDE SEQUENCE [LARGE SCALE GENOMIC DNA]</scope>
    <source>
        <strain evidence="2">Ve08.2h10</strain>
    </source>
</reference>
<gene>
    <name evidence="1" type="ORF">PAXRUDRAFT_139653</name>
</gene>
<name>A0A0D0E9P0_9AGAM</name>
<evidence type="ECO:0000313" key="1">
    <source>
        <dbReference type="EMBL" id="KIK95920.1"/>
    </source>
</evidence>
<organism evidence="1 2">
    <name type="scientific">Paxillus rubicundulus Ve08.2h10</name>
    <dbReference type="NCBI Taxonomy" id="930991"/>
    <lineage>
        <taxon>Eukaryota</taxon>
        <taxon>Fungi</taxon>
        <taxon>Dikarya</taxon>
        <taxon>Basidiomycota</taxon>
        <taxon>Agaricomycotina</taxon>
        <taxon>Agaricomycetes</taxon>
        <taxon>Agaricomycetidae</taxon>
        <taxon>Boletales</taxon>
        <taxon>Paxilineae</taxon>
        <taxon>Paxillaceae</taxon>
        <taxon>Paxillus</taxon>
    </lineage>
</organism>
<feature type="non-terminal residue" evidence="1">
    <location>
        <position position="1"/>
    </location>
</feature>
<accession>A0A0D0E9P0</accession>